<comment type="caution">
    <text evidence="1">The sequence shown here is derived from an EMBL/GenBank/DDBJ whole genome shotgun (WGS) entry which is preliminary data.</text>
</comment>
<reference evidence="1 2" key="1">
    <citation type="submission" date="2020-08" db="EMBL/GenBank/DDBJ databases">
        <title>Genomic Encyclopedia of Type Strains, Phase IV (KMG-IV): sequencing the most valuable type-strain genomes for metagenomic binning, comparative biology and taxonomic classification.</title>
        <authorList>
            <person name="Goeker M."/>
        </authorList>
    </citation>
    <scope>NUCLEOTIDE SEQUENCE [LARGE SCALE GENOMIC DNA]</scope>
    <source>
        <strain evidence="1 2">DSM 29007</strain>
    </source>
</reference>
<dbReference type="AlphaFoldDB" id="A0A841GXS8"/>
<evidence type="ECO:0000313" key="1">
    <source>
        <dbReference type="EMBL" id="MBB6070548.1"/>
    </source>
</evidence>
<dbReference type="EMBL" id="JACHIA010000005">
    <property type="protein sequence ID" value="MBB6070548.1"/>
    <property type="molecule type" value="Genomic_DNA"/>
</dbReference>
<accession>A0A841GXS8</accession>
<gene>
    <name evidence="1" type="ORF">HNQ61_002169</name>
</gene>
<protein>
    <submittedName>
        <fullName evidence="1">Uncharacterized protein</fullName>
    </submittedName>
</protein>
<dbReference type="Proteomes" id="UP000582837">
    <property type="component" value="Unassembled WGS sequence"/>
</dbReference>
<organism evidence="1 2">
    <name type="scientific">Longimicrobium terrae</name>
    <dbReference type="NCBI Taxonomy" id="1639882"/>
    <lineage>
        <taxon>Bacteria</taxon>
        <taxon>Pseudomonadati</taxon>
        <taxon>Gemmatimonadota</taxon>
        <taxon>Longimicrobiia</taxon>
        <taxon>Longimicrobiales</taxon>
        <taxon>Longimicrobiaceae</taxon>
        <taxon>Longimicrobium</taxon>
    </lineage>
</organism>
<name>A0A841GXS8_9BACT</name>
<evidence type="ECO:0000313" key="2">
    <source>
        <dbReference type="Proteomes" id="UP000582837"/>
    </source>
</evidence>
<keyword evidence="2" id="KW-1185">Reference proteome</keyword>
<sequence>MDHRAVPLEVLREFARDESERTSLRQVATMLGLGRTTLQKFIGAETTPHPRVRRKIALWYLEAGPGGDAAVPARAPSPYGSAVDTLLDGIDQARHHDARAELLDAIAALHAAHGSGPPAWLAELRGE</sequence>
<dbReference type="RefSeq" id="WP_170034383.1">
    <property type="nucleotide sequence ID" value="NZ_JABDTL010000001.1"/>
</dbReference>
<proteinExistence type="predicted"/>